<organism evidence="1">
    <name type="scientific">virus sp. ctrcb4</name>
    <dbReference type="NCBI Taxonomy" id="2825824"/>
    <lineage>
        <taxon>Viruses</taxon>
    </lineage>
</organism>
<sequence length="38" mass="4572">MDFKQQYLIFVKYLDELNMSTEKLNIIKSYLSDLELKG</sequence>
<dbReference type="EMBL" id="BK059132">
    <property type="protein sequence ID" value="DAE33192.1"/>
    <property type="molecule type" value="Genomic_DNA"/>
</dbReference>
<proteinExistence type="predicted"/>
<name>A0A8S5RPB3_9VIRU</name>
<accession>A0A8S5RPB3</accession>
<reference evidence="1" key="1">
    <citation type="journal article" date="2021" name="Proc. Natl. Acad. Sci. U.S.A.">
        <title>A Catalog of Tens of Thousands of Viruses from Human Metagenomes Reveals Hidden Associations with Chronic Diseases.</title>
        <authorList>
            <person name="Tisza M.J."/>
            <person name="Buck C.B."/>
        </authorList>
    </citation>
    <scope>NUCLEOTIDE SEQUENCE</scope>
    <source>
        <strain evidence="1">Ctrcb4</strain>
    </source>
</reference>
<evidence type="ECO:0000313" key="1">
    <source>
        <dbReference type="EMBL" id="DAE33192.1"/>
    </source>
</evidence>
<protein>
    <submittedName>
        <fullName evidence="1">Uncharacterized protein</fullName>
    </submittedName>
</protein>